<organism evidence="7 9">
    <name type="scientific">Moraxella nonliquefaciens</name>
    <dbReference type="NCBI Taxonomy" id="478"/>
    <lineage>
        <taxon>Bacteria</taxon>
        <taxon>Pseudomonadati</taxon>
        <taxon>Pseudomonadota</taxon>
        <taxon>Gammaproteobacteria</taxon>
        <taxon>Moraxellales</taxon>
        <taxon>Moraxellaceae</taxon>
        <taxon>Moraxella</taxon>
    </lineage>
</organism>
<evidence type="ECO:0000259" key="6">
    <source>
        <dbReference type="Pfam" id="PF04829"/>
    </source>
</evidence>
<evidence type="ECO:0000313" key="10">
    <source>
        <dbReference type="Proteomes" id="UP000594834"/>
    </source>
</evidence>
<evidence type="ECO:0000313" key="9">
    <source>
        <dbReference type="Proteomes" id="UP000092575"/>
    </source>
</evidence>
<evidence type="ECO:0000256" key="2">
    <source>
        <dbReference type="ARBA" id="ARBA00022656"/>
    </source>
</evidence>
<dbReference type="Pfam" id="PF04829">
    <property type="entry name" value="PT-VENN"/>
    <property type="match status" value="1"/>
</dbReference>
<comment type="subcellular location">
    <subcellularLocation>
        <location evidence="1">Target cell</location>
        <location evidence="1">Target cell cytoplasm</location>
    </subcellularLocation>
</comment>
<evidence type="ECO:0000313" key="7">
    <source>
        <dbReference type="EMBL" id="OBX84380.1"/>
    </source>
</evidence>
<evidence type="ECO:0000256" key="1">
    <source>
        <dbReference type="ARBA" id="ARBA00004219"/>
    </source>
</evidence>
<keyword evidence="4" id="KW-0843">Virulence</keyword>
<feature type="region of interest" description="Disordered" evidence="5">
    <location>
        <begin position="150"/>
        <end position="172"/>
    </location>
</feature>
<evidence type="ECO:0000256" key="3">
    <source>
        <dbReference type="ARBA" id="ARBA00022913"/>
    </source>
</evidence>
<protein>
    <submittedName>
        <fullName evidence="8">VENN motif pre-toxin domain-containing protein</fullName>
    </submittedName>
</protein>
<dbReference type="AlphaFoldDB" id="A0A1B8QL75"/>
<evidence type="ECO:0000256" key="5">
    <source>
        <dbReference type="SAM" id="MobiDB-lite"/>
    </source>
</evidence>
<gene>
    <name evidence="7" type="ORF">A7456_10665</name>
    <name evidence="8" type="ORF">I6G26_02305</name>
</gene>
<dbReference type="RefSeq" id="WP_067008764.1">
    <property type="nucleotide sequence ID" value="NZ_CP065728.1"/>
</dbReference>
<dbReference type="EMBL" id="LXTW01000017">
    <property type="protein sequence ID" value="OBX84380.1"/>
    <property type="molecule type" value="Genomic_DNA"/>
</dbReference>
<keyword evidence="2" id="KW-0800">Toxin</keyword>
<accession>A0A1B8QL75</accession>
<sequence length="225" mass="24398">MAAPALANYLYGTNEPSELNQEQKDTIVSILNLATVTTAYTATDGNTTDAMSASEIGKVGVEWNWAGTPQELQYQAELDALWIEVAGDREKYFEGIKKIGERDALALDILLLPVGVGAKLAQAQFKAIEVLVLSANRPIASNGLSAAARKLSSHSQRSGGTFPKPTDSIQNQNQQAERILRDILSNPNTTRTRLSRGGFEFRLPNGQGVRYNANGEFSGFLDPKN</sequence>
<evidence type="ECO:0000256" key="4">
    <source>
        <dbReference type="ARBA" id="ARBA00023026"/>
    </source>
</evidence>
<name>A0A1B8QL75_MORNO</name>
<dbReference type="EMBL" id="CP065728">
    <property type="protein sequence ID" value="QPT44893.1"/>
    <property type="molecule type" value="Genomic_DNA"/>
</dbReference>
<reference evidence="8 10" key="2">
    <citation type="submission" date="2020-12" db="EMBL/GenBank/DDBJ databases">
        <title>FDA dAtabase for Regulatory Grade micrObial Sequences (FDA-ARGOS): Supporting development and validation of Infectious Disease Dx tests.</title>
        <authorList>
            <person name="Sproer C."/>
            <person name="Gronow S."/>
            <person name="Severitt S."/>
            <person name="Schroder I."/>
            <person name="Tallon L."/>
            <person name="Sadzewicz L."/>
            <person name="Zhao X."/>
            <person name="Boylan J."/>
            <person name="Ott S."/>
            <person name="Bowen H."/>
            <person name="Vavikolanu K."/>
            <person name="Mehta A."/>
            <person name="Aluvathingal J."/>
            <person name="Nadendla S."/>
            <person name="Lowell S."/>
            <person name="Myers T."/>
            <person name="Yan Y."/>
            <person name="Sichtig H."/>
        </authorList>
    </citation>
    <scope>NUCLEOTIDE SEQUENCE [LARGE SCALE GENOMIC DNA]</scope>
    <source>
        <strain evidence="8 10">FDAARGOS_869</strain>
    </source>
</reference>
<dbReference type="STRING" id="478.A7456_10665"/>
<feature type="domain" description="VENN motif-containing" evidence="6">
    <location>
        <begin position="16"/>
        <end position="64"/>
    </location>
</feature>
<keyword evidence="3" id="KW-1266">Target cell cytoplasm</keyword>
<proteinExistence type="predicted"/>
<dbReference type="Proteomes" id="UP000092575">
    <property type="component" value="Unassembled WGS sequence"/>
</dbReference>
<keyword evidence="10" id="KW-1185">Reference proteome</keyword>
<dbReference type="InterPro" id="IPR006914">
    <property type="entry name" value="VENN_dom"/>
</dbReference>
<evidence type="ECO:0000313" key="8">
    <source>
        <dbReference type="EMBL" id="QPT44893.1"/>
    </source>
</evidence>
<dbReference type="Proteomes" id="UP000594834">
    <property type="component" value="Chromosome"/>
</dbReference>
<dbReference type="GO" id="GO:0090729">
    <property type="term" value="F:toxin activity"/>
    <property type="evidence" value="ECO:0007669"/>
    <property type="project" value="UniProtKB-KW"/>
</dbReference>
<reference evidence="7 9" key="1">
    <citation type="submission" date="2016-05" db="EMBL/GenBank/DDBJ databases">
        <title>Draft genome sequence of Moraxella nonliquefaciens CCUG 348T.</title>
        <authorList>
            <person name="Salva-Serra F."/>
            <person name="Engstrom-Jakobsson H."/>
            <person name="Thorell K."/>
            <person name="Gonzales-Siles L."/>
            <person name="Karlsson R."/>
            <person name="Boulund F."/>
            <person name="Engstrand L."/>
            <person name="Kristiansson E."/>
            <person name="Moore E."/>
        </authorList>
    </citation>
    <scope>NUCLEOTIDE SEQUENCE [LARGE SCALE GENOMIC DNA]</scope>
    <source>
        <strain evidence="7 9">CCUG 348</strain>
    </source>
</reference>